<sequence length="219" mass="24482">MKDAIMNILEKSDRSLPQKLGHVLSRLNVAMRAENWHTLSEDGLNPTQGQVLLLLEHRSVPLRLSEIAAELAVTAPTVSDSVSSLVEKGLVKKRRAADDQRALAVTLTAQGKKLVRRLDNSNDAVVSAITHLDPTDQTQLYRTLLQILRELQQLGRIPVAKMCVTCRYFRPNHHDDPTRPHHCALVDAAFGDQTIRSDCPDHEEADVTLAEQNWKTFTS</sequence>
<dbReference type="GO" id="GO:0003700">
    <property type="term" value="F:DNA-binding transcription factor activity"/>
    <property type="evidence" value="ECO:0007669"/>
    <property type="project" value="InterPro"/>
</dbReference>
<dbReference type="InterPro" id="IPR036388">
    <property type="entry name" value="WH-like_DNA-bd_sf"/>
</dbReference>
<evidence type="ECO:0000256" key="3">
    <source>
        <dbReference type="ARBA" id="ARBA00023163"/>
    </source>
</evidence>
<dbReference type="PRINTS" id="PR00598">
    <property type="entry name" value="HTHMARR"/>
</dbReference>
<dbReference type="PROSITE" id="PS01117">
    <property type="entry name" value="HTH_MARR_1"/>
    <property type="match status" value="1"/>
</dbReference>
<name>A0A517WYP8_9PLAN</name>
<reference evidence="5 6" key="1">
    <citation type="submission" date="2019-03" db="EMBL/GenBank/DDBJ databases">
        <title>Deep-cultivation of Planctomycetes and their phenomic and genomic characterization uncovers novel biology.</title>
        <authorList>
            <person name="Wiegand S."/>
            <person name="Jogler M."/>
            <person name="Boedeker C."/>
            <person name="Pinto D."/>
            <person name="Vollmers J."/>
            <person name="Rivas-Marin E."/>
            <person name="Kohn T."/>
            <person name="Peeters S.H."/>
            <person name="Heuer A."/>
            <person name="Rast P."/>
            <person name="Oberbeckmann S."/>
            <person name="Bunk B."/>
            <person name="Jeske O."/>
            <person name="Meyerdierks A."/>
            <person name="Storesund J.E."/>
            <person name="Kallscheuer N."/>
            <person name="Luecker S."/>
            <person name="Lage O.M."/>
            <person name="Pohl T."/>
            <person name="Merkel B.J."/>
            <person name="Hornburger P."/>
            <person name="Mueller R.-W."/>
            <person name="Bruemmer F."/>
            <person name="Labrenz M."/>
            <person name="Spormann A.M."/>
            <person name="Op den Camp H."/>
            <person name="Overmann J."/>
            <person name="Amann R."/>
            <person name="Jetten M.S.M."/>
            <person name="Mascher T."/>
            <person name="Medema M.H."/>
            <person name="Devos D.P."/>
            <person name="Kaster A.-K."/>
            <person name="Ovreas L."/>
            <person name="Rohde M."/>
            <person name="Galperin M.Y."/>
            <person name="Jogler C."/>
        </authorList>
    </citation>
    <scope>NUCLEOTIDE SEQUENCE [LARGE SCALE GENOMIC DNA]</scope>
    <source>
        <strain evidence="5 6">V202</strain>
    </source>
</reference>
<gene>
    <name evidence="5" type="ORF">V202x_37820</name>
</gene>
<dbReference type="InterPro" id="IPR023187">
    <property type="entry name" value="Tscrpt_reg_MarR-type_CS"/>
</dbReference>
<dbReference type="PANTHER" id="PTHR42756:SF1">
    <property type="entry name" value="TRANSCRIPTIONAL REPRESSOR OF EMRAB OPERON"/>
    <property type="match status" value="1"/>
</dbReference>
<keyword evidence="1" id="KW-0805">Transcription regulation</keyword>
<feature type="domain" description="HTH marR-type" evidence="4">
    <location>
        <begin position="17"/>
        <end position="149"/>
    </location>
</feature>
<dbReference type="InterPro" id="IPR011991">
    <property type="entry name" value="ArsR-like_HTH"/>
</dbReference>
<keyword evidence="6" id="KW-1185">Reference proteome</keyword>
<dbReference type="Pfam" id="PF12802">
    <property type="entry name" value="MarR_2"/>
    <property type="match status" value="1"/>
</dbReference>
<dbReference type="Gene3D" id="1.10.10.10">
    <property type="entry name" value="Winged helix-like DNA-binding domain superfamily/Winged helix DNA-binding domain"/>
    <property type="match status" value="1"/>
</dbReference>
<dbReference type="PANTHER" id="PTHR42756">
    <property type="entry name" value="TRANSCRIPTIONAL REGULATOR, MARR"/>
    <property type="match status" value="1"/>
</dbReference>
<dbReference type="RefSeq" id="WP_145177980.1">
    <property type="nucleotide sequence ID" value="NZ_CP037422.1"/>
</dbReference>
<keyword evidence="2" id="KW-0238">DNA-binding</keyword>
<proteinExistence type="predicted"/>
<evidence type="ECO:0000313" key="6">
    <source>
        <dbReference type="Proteomes" id="UP000318384"/>
    </source>
</evidence>
<protein>
    <submittedName>
        <fullName evidence="5">Transcriptional regulator SlyA</fullName>
    </submittedName>
</protein>
<dbReference type="EMBL" id="CP037422">
    <property type="protein sequence ID" value="QDU10383.1"/>
    <property type="molecule type" value="Genomic_DNA"/>
</dbReference>
<dbReference type="Proteomes" id="UP000318384">
    <property type="component" value="Chromosome"/>
</dbReference>
<dbReference type="InterPro" id="IPR000835">
    <property type="entry name" value="HTH_MarR-typ"/>
</dbReference>
<evidence type="ECO:0000259" key="4">
    <source>
        <dbReference type="PROSITE" id="PS50995"/>
    </source>
</evidence>
<dbReference type="SMART" id="SM00347">
    <property type="entry name" value="HTH_MARR"/>
    <property type="match status" value="1"/>
</dbReference>
<dbReference type="OrthoDB" id="2575373at2"/>
<evidence type="ECO:0000313" key="5">
    <source>
        <dbReference type="EMBL" id="QDU10383.1"/>
    </source>
</evidence>
<keyword evidence="3" id="KW-0804">Transcription</keyword>
<dbReference type="InterPro" id="IPR036390">
    <property type="entry name" value="WH_DNA-bd_sf"/>
</dbReference>
<dbReference type="CDD" id="cd00090">
    <property type="entry name" value="HTH_ARSR"/>
    <property type="match status" value="1"/>
</dbReference>
<evidence type="ECO:0000256" key="2">
    <source>
        <dbReference type="ARBA" id="ARBA00023125"/>
    </source>
</evidence>
<accession>A0A517WYP8</accession>
<evidence type="ECO:0000256" key="1">
    <source>
        <dbReference type="ARBA" id="ARBA00023015"/>
    </source>
</evidence>
<dbReference type="SUPFAM" id="SSF46785">
    <property type="entry name" value="Winged helix' DNA-binding domain"/>
    <property type="match status" value="1"/>
</dbReference>
<dbReference type="GO" id="GO:0003677">
    <property type="term" value="F:DNA binding"/>
    <property type="evidence" value="ECO:0007669"/>
    <property type="project" value="UniProtKB-KW"/>
</dbReference>
<dbReference type="AlphaFoldDB" id="A0A517WYP8"/>
<organism evidence="5 6">
    <name type="scientific">Gimesia aquarii</name>
    <dbReference type="NCBI Taxonomy" id="2527964"/>
    <lineage>
        <taxon>Bacteria</taxon>
        <taxon>Pseudomonadati</taxon>
        <taxon>Planctomycetota</taxon>
        <taxon>Planctomycetia</taxon>
        <taxon>Planctomycetales</taxon>
        <taxon>Planctomycetaceae</taxon>
        <taxon>Gimesia</taxon>
    </lineage>
</organism>
<dbReference type="PROSITE" id="PS50995">
    <property type="entry name" value="HTH_MARR_2"/>
    <property type="match status" value="1"/>
</dbReference>